<evidence type="ECO:0000256" key="1">
    <source>
        <dbReference type="ARBA" id="ARBA00002624"/>
    </source>
</evidence>
<proteinExistence type="inferred from homology"/>
<dbReference type="Pfam" id="PF00905">
    <property type="entry name" value="Transpeptidase"/>
    <property type="match status" value="1"/>
</dbReference>
<evidence type="ECO:0000259" key="27">
    <source>
        <dbReference type="Pfam" id="PF00912"/>
    </source>
</evidence>
<evidence type="ECO:0000256" key="12">
    <source>
        <dbReference type="ARBA" id="ARBA00022801"/>
    </source>
</evidence>
<organism evidence="29 30">
    <name type="scientific">Ahniella affigens</name>
    <dbReference type="NCBI Taxonomy" id="2021234"/>
    <lineage>
        <taxon>Bacteria</taxon>
        <taxon>Pseudomonadati</taxon>
        <taxon>Pseudomonadota</taxon>
        <taxon>Gammaproteobacteria</taxon>
        <taxon>Lysobacterales</taxon>
        <taxon>Rhodanobacteraceae</taxon>
        <taxon>Ahniella</taxon>
    </lineage>
</organism>
<feature type="transmembrane region" description="Helical" evidence="25">
    <location>
        <begin position="57"/>
        <end position="74"/>
    </location>
</feature>
<dbReference type="GO" id="GO:0071555">
    <property type="term" value="P:cell wall organization"/>
    <property type="evidence" value="ECO:0007669"/>
    <property type="project" value="UniProtKB-UniRule"/>
</dbReference>
<keyword evidence="15 25" id="KW-0472">Membrane</keyword>
<dbReference type="PANTHER" id="PTHR32282:SF11">
    <property type="entry name" value="PENICILLIN-BINDING PROTEIN 1B"/>
    <property type="match status" value="1"/>
</dbReference>
<comment type="subcellular location">
    <subcellularLocation>
        <location evidence="2">Cell membrane</location>
    </subcellularLocation>
</comment>
<dbReference type="AlphaFoldDB" id="A0A2P1PP21"/>
<protein>
    <recommendedName>
        <fullName evidence="6 22">Penicillin-binding protein 1B</fullName>
        <shortName evidence="23">PBP-1b</shortName>
        <shortName evidence="23">PBP1b</shortName>
    </recommendedName>
    <alternativeName>
        <fullName evidence="19 23">Murein polymerase</fullName>
    </alternativeName>
</protein>
<evidence type="ECO:0000256" key="24">
    <source>
        <dbReference type="PIRSR" id="PIRSR002799-1"/>
    </source>
</evidence>
<evidence type="ECO:0000313" key="29">
    <source>
        <dbReference type="EMBL" id="AVP96590.1"/>
    </source>
</evidence>
<dbReference type="InterPro" id="IPR036950">
    <property type="entry name" value="PBP_transglycosylase"/>
</dbReference>
<dbReference type="InterPro" id="IPR028166">
    <property type="entry name" value="UB2H"/>
</dbReference>
<dbReference type="FunFam" id="1.10.3810.10:FF:000001">
    <property type="entry name" value="Penicillin-binding protein 1A"/>
    <property type="match status" value="1"/>
</dbReference>
<keyword evidence="18 23" id="KW-0961">Cell wall biogenesis/degradation</keyword>
<comment type="similarity">
    <text evidence="5 23">In the N-terminal section; belongs to the glycosyltransferase 51 family.</text>
</comment>
<evidence type="ECO:0000259" key="26">
    <source>
        <dbReference type="Pfam" id="PF00905"/>
    </source>
</evidence>
<evidence type="ECO:0000256" key="4">
    <source>
        <dbReference type="ARBA" id="ARBA00007090"/>
    </source>
</evidence>
<dbReference type="InterPro" id="IPR001264">
    <property type="entry name" value="Glyco_trans_51"/>
</dbReference>
<dbReference type="Pfam" id="PF00912">
    <property type="entry name" value="Transgly"/>
    <property type="match status" value="1"/>
</dbReference>
<dbReference type="GO" id="GO:0006508">
    <property type="term" value="P:proteolysis"/>
    <property type="evidence" value="ECO:0007669"/>
    <property type="project" value="UniProtKB-KW"/>
</dbReference>
<dbReference type="Gene3D" id="3.40.710.10">
    <property type="entry name" value="DD-peptidase/beta-lactamase superfamily"/>
    <property type="match status" value="1"/>
</dbReference>
<keyword evidence="14 23" id="KW-0573">Peptidoglycan synthesis</keyword>
<dbReference type="GO" id="GO:0008360">
    <property type="term" value="P:regulation of cell shape"/>
    <property type="evidence" value="ECO:0007669"/>
    <property type="project" value="UniProtKB-UniRule"/>
</dbReference>
<dbReference type="Gene3D" id="3.30.2060.10">
    <property type="entry name" value="Penicillin-binding protein 1b domain"/>
    <property type="match status" value="1"/>
</dbReference>
<evidence type="ECO:0000256" key="3">
    <source>
        <dbReference type="ARBA" id="ARBA00004752"/>
    </source>
</evidence>
<dbReference type="OrthoDB" id="9766909at2"/>
<dbReference type="InterPro" id="IPR050396">
    <property type="entry name" value="Glycosyltr_51/Transpeptidase"/>
</dbReference>
<dbReference type="InterPro" id="IPR023346">
    <property type="entry name" value="Lysozyme-like_dom_sf"/>
</dbReference>
<feature type="domain" description="Glycosyl transferase family 51" evidence="27">
    <location>
        <begin position="190"/>
        <end position="367"/>
    </location>
</feature>
<feature type="active site" description="Proton donor; for transglycosylase activity" evidence="24">
    <location>
        <position position="220"/>
    </location>
</feature>
<evidence type="ECO:0000259" key="28">
    <source>
        <dbReference type="Pfam" id="PF14814"/>
    </source>
</evidence>
<evidence type="ECO:0000256" key="20">
    <source>
        <dbReference type="ARBA" id="ARBA00034000"/>
    </source>
</evidence>
<dbReference type="SUPFAM" id="SSF53955">
    <property type="entry name" value="Lysozyme-like"/>
    <property type="match status" value="1"/>
</dbReference>
<evidence type="ECO:0000256" key="8">
    <source>
        <dbReference type="ARBA" id="ARBA00022645"/>
    </source>
</evidence>
<evidence type="ECO:0000256" key="5">
    <source>
        <dbReference type="ARBA" id="ARBA00007739"/>
    </source>
</evidence>
<evidence type="ECO:0000256" key="19">
    <source>
        <dbReference type="ARBA" id="ARBA00032454"/>
    </source>
</evidence>
<evidence type="ECO:0000256" key="13">
    <source>
        <dbReference type="ARBA" id="ARBA00022960"/>
    </source>
</evidence>
<keyword evidence="7" id="KW-1003">Cell membrane</keyword>
<evidence type="ECO:0000256" key="6">
    <source>
        <dbReference type="ARBA" id="ARBA00018637"/>
    </source>
</evidence>
<evidence type="ECO:0000256" key="10">
    <source>
        <dbReference type="ARBA" id="ARBA00022676"/>
    </source>
</evidence>
<comment type="catalytic activity">
    <reaction evidence="21">
        <text>[GlcNAc-(1-&gt;4)-Mur2Ac(oyl-L-Ala-gamma-D-Glu-L-Lys-D-Ala-D-Ala)](n)-di-trans,octa-cis-undecaprenyl diphosphate + beta-D-GlcNAc-(1-&gt;4)-Mur2Ac(oyl-L-Ala-gamma-D-Glu-L-Lys-D-Ala-D-Ala)-di-trans,octa-cis-undecaprenyl diphosphate = [GlcNAc-(1-&gt;4)-Mur2Ac(oyl-L-Ala-gamma-D-Glu-L-Lys-D-Ala-D-Ala)](n+1)-di-trans,octa-cis-undecaprenyl diphosphate + di-trans,octa-cis-undecaprenyl diphosphate + H(+)</text>
        <dbReference type="Rhea" id="RHEA:23708"/>
        <dbReference type="Rhea" id="RHEA-COMP:9602"/>
        <dbReference type="Rhea" id="RHEA-COMP:9603"/>
        <dbReference type="ChEBI" id="CHEBI:15378"/>
        <dbReference type="ChEBI" id="CHEBI:58405"/>
        <dbReference type="ChEBI" id="CHEBI:60033"/>
        <dbReference type="ChEBI" id="CHEBI:78435"/>
        <dbReference type="EC" id="2.4.99.28"/>
    </reaction>
</comment>
<evidence type="ECO:0000256" key="25">
    <source>
        <dbReference type="SAM" id="Phobius"/>
    </source>
</evidence>
<dbReference type="EMBL" id="CP027860">
    <property type="protein sequence ID" value="AVP96590.1"/>
    <property type="molecule type" value="Genomic_DNA"/>
</dbReference>
<dbReference type="Gene3D" id="1.10.3810.10">
    <property type="entry name" value="Biosynthetic peptidoglycan transglycosylase-like"/>
    <property type="match status" value="1"/>
</dbReference>
<comment type="catalytic activity">
    <reaction evidence="20">
        <text>Preferential cleavage: (Ac)2-L-Lys-D-Ala-|-D-Ala. Also transpeptidation of peptidyl-alanyl moieties that are N-acyl substituents of D-alanine.</text>
        <dbReference type="EC" id="3.4.16.4"/>
    </reaction>
</comment>
<keyword evidence="30" id="KW-1185">Reference proteome</keyword>
<comment type="pathway">
    <text evidence="3 23">Cell wall biogenesis; peptidoglycan biosynthesis.</text>
</comment>
<reference evidence="29 30" key="2">
    <citation type="submission" date="2018-03" db="EMBL/GenBank/DDBJ databases">
        <authorList>
            <person name="Keele B.F."/>
        </authorList>
    </citation>
    <scope>NUCLEOTIDE SEQUENCE [LARGE SCALE GENOMIC DNA]</scope>
    <source>
        <strain evidence="29 30">D13</strain>
    </source>
</reference>
<keyword evidence="13 23" id="KW-0133">Cell shape</keyword>
<reference evidence="29 30" key="1">
    <citation type="submission" date="2018-03" db="EMBL/GenBank/DDBJ databases">
        <title>Ahniella affigens gen. nov., sp. nov., a gammaproteobacterium isolated from sandy soil near a stream.</title>
        <authorList>
            <person name="Ko Y."/>
            <person name="Kim J.-H."/>
        </authorList>
    </citation>
    <scope>NUCLEOTIDE SEQUENCE [LARGE SCALE GENOMIC DNA]</scope>
    <source>
        <strain evidence="29 30">D13</strain>
    </source>
</reference>
<keyword evidence="12" id="KW-0378">Hydrolase</keyword>
<feature type="domain" description="Bifunctional transglycosylase second" evidence="28">
    <location>
        <begin position="100"/>
        <end position="181"/>
    </location>
</feature>
<dbReference type="PIRSF" id="PIRSF002799">
    <property type="entry name" value="PBP_1b"/>
    <property type="match status" value="1"/>
</dbReference>
<evidence type="ECO:0000256" key="2">
    <source>
        <dbReference type="ARBA" id="ARBA00004236"/>
    </source>
</evidence>
<dbReference type="InterPro" id="IPR001460">
    <property type="entry name" value="PCN-bd_Tpept"/>
</dbReference>
<dbReference type="GO" id="GO:0008658">
    <property type="term" value="F:penicillin binding"/>
    <property type="evidence" value="ECO:0007669"/>
    <property type="project" value="UniProtKB-UniRule"/>
</dbReference>
<evidence type="ECO:0000256" key="17">
    <source>
        <dbReference type="ARBA" id="ARBA00023268"/>
    </source>
</evidence>
<keyword evidence="17" id="KW-0511">Multifunctional enzyme</keyword>
<feature type="domain" description="Penicillin-binding protein transpeptidase" evidence="26">
    <location>
        <begin position="459"/>
        <end position="700"/>
    </location>
</feature>
<dbReference type="InterPro" id="IPR011813">
    <property type="entry name" value="PBP_1b"/>
</dbReference>
<dbReference type="SUPFAM" id="SSF56601">
    <property type="entry name" value="beta-lactamase/transpeptidase-like"/>
    <property type="match status" value="1"/>
</dbReference>
<evidence type="ECO:0000256" key="7">
    <source>
        <dbReference type="ARBA" id="ARBA00022475"/>
    </source>
</evidence>
<dbReference type="GO" id="GO:0009274">
    <property type="term" value="C:peptidoglycan-based cell wall"/>
    <property type="evidence" value="ECO:0007669"/>
    <property type="project" value="UniProtKB-UniRule"/>
</dbReference>
<name>A0A2P1PP21_9GAMM</name>
<keyword evidence="16" id="KW-0046">Antibiotic resistance</keyword>
<comment type="function">
    <text evidence="1 23">Cell wall formation. Synthesis of cross-linked peptidoglycan from the lipid intermediates. The enzyme has a penicillin-insensitive transglycosylase N-terminal domain (formation of linear glycan strands) and a penicillin-sensitive transpeptidase C-terminal domain (cross-linking of the peptide subunits).</text>
</comment>
<dbReference type="GO" id="GO:0008955">
    <property type="term" value="F:peptidoglycan glycosyltransferase activity"/>
    <property type="evidence" value="ECO:0007669"/>
    <property type="project" value="UniProtKB-UniRule"/>
</dbReference>
<dbReference type="GO" id="GO:0009252">
    <property type="term" value="P:peptidoglycan biosynthetic process"/>
    <property type="evidence" value="ECO:0007669"/>
    <property type="project" value="UniProtKB-UniRule"/>
</dbReference>
<dbReference type="GO" id="GO:0046677">
    <property type="term" value="P:response to antibiotic"/>
    <property type="evidence" value="ECO:0007669"/>
    <property type="project" value="UniProtKB-UniRule"/>
</dbReference>
<dbReference type="KEGG" id="xba:C7S18_04955"/>
<evidence type="ECO:0000256" key="18">
    <source>
        <dbReference type="ARBA" id="ARBA00023316"/>
    </source>
</evidence>
<sequence>MIPTHPAAASLIQQIALIRANPFAKLTGMSFLNKTLWTDKVQPALAILYHWLRIPGWLLLGIGLGFALPYFWYLDRLVKAGFDNLTYELPSRVFARPLRLERGQRMDLATLKLELAAARYAEADPVIEPGTFSLRDQTFEIHTREFIDGDGRHRESRLLVGINRGRVNELRELGTDTDLESALIDPARIATLYGKSRQERRLVKLSEVPPLFVQTLLAVEDKNFYGHHGVDPKGLMRALWVNASQGELSQGGSTLTQQLVRNLFLDRRKKLARKLNEMAIALTIEHRYSKDKILEAYLNEVYLGQHGAQAVHGIGAASEFYFGRDLNTLRPHEIALLVGIIKGPSVYDPRRASLAALKRRNLVLQEMAEAKLISPFDAETMRRQGLSVVGGGALPQNRYPAFMALVRAQLSSDFDSQALATEGLSIFTSLAPSTQQYAEKAVSEKIKTLAKDTSGLEAAMVVTHAATGSIEAMVGGRNPDEPGFNRAMDAARPIGSLVKPFVYLVALAQPDRYSLITPLDDTEFVLRQRGAPDWRPRNSDNQEHGTVPLIDALARSYNIATVRLGVGLDVNKVRRVLEALIPGAKVSPHPSLLLGATELSPLQVAQAYQYLAADGHLVALNSVRAVIDAHGRPLSRYASQQNAGDLVQASRLVTYALQEAARTGTAASLTQLGLADLEIAGKTGTSDDKRDSWFAGYTGSHLAVVWLGRDNNDKAGFYGATGAMRLWAGLFEKLPTEPLRLDLGHDPAVYWVNPSTQMLTEPDCDGARAIPFIRDYQPVEFSNCGGFQLDDWLRERFSRDDEVIDRHG</sequence>
<dbReference type="PANTHER" id="PTHR32282">
    <property type="entry name" value="BINDING PROTEIN TRANSPEPTIDASE, PUTATIVE-RELATED"/>
    <property type="match status" value="1"/>
</dbReference>
<dbReference type="Pfam" id="PF14814">
    <property type="entry name" value="UB2H"/>
    <property type="match status" value="1"/>
</dbReference>
<evidence type="ECO:0000256" key="14">
    <source>
        <dbReference type="ARBA" id="ARBA00022984"/>
    </source>
</evidence>
<evidence type="ECO:0000313" key="30">
    <source>
        <dbReference type="Proteomes" id="UP000241074"/>
    </source>
</evidence>
<comment type="similarity">
    <text evidence="4 23">In the C-terminal section; belongs to the transpeptidase family.</text>
</comment>
<dbReference type="GO" id="GO:0005886">
    <property type="term" value="C:plasma membrane"/>
    <property type="evidence" value="ECO:0007669"/>
    <property type="project" value="UniProtKB-SubCell"/>
</dbReference>
<evidence type="ECO:0000256" key="15">
    <source>
        <dbReference type="ARBA" id="ARBA00023136"/>
    </source>
</evidence>
<evidence type="ECO:0000256" key="9">
    <source>
        <dbReference type="ARBA" id="ARBA00022670"/>
    </source>
</evidence>
<keyword evidence="11 23" id="KW-0808">Transferase</keyword>
<keyword evidence="8" id="KW-0121">Carboxypeptidase</keyword>
<evidence type="ECO:0000256" key="23">
    <source>
        <dbReference type="PIRNR" id="PIRNR002799"/>
    </source>
</evidence>
<evidence type="ECO:0000256" key="11">
    <source>
        <dbReference type="ARBA" id="ARBA00022679"/>
    </source>
</evidence>
<evidence type="ECO:0000256" key="22">
    <source>
        <dbReference type="NCBIfam" id="TIGR02071"/>
    </source>
</evidence>
<keyword evidence="25" id="KW-0812">Transmembrane</keyword>
<evidence type="ECO:0000256" key="21">
    <source>
        <dbReference type="ARBA" id="ARBA00049902"/>
    </source>
</evidence>
<keyword evidence="25" id="KW-1133">Transmembrane helix</keyword>
<dbReference type="InterPro" id="IPR012338">
    <property type="entry name" value="Beta-lactam/transpept-like"/>
</dbReference>
<evidence type="ECO:0000256" key="16">
    <source>
        <dbReference type="ARBA" id="ARBA00023251"/>
    </source>
</evidence>
<dbReference type="GO" id="GO:0030288">
    <property type="term" value="C:outer membrane-bounded periplasmic space"/>
    <property type="evidence" value="ECO:0007669"/>
    <property type="project" value="TreeGrafter"/>
</dbReference>
<keyword evidence="9" id="KW-0645">Protease</keyword>
<dbReference type="UniPathway" id="UPA00219"/>
<feature type="active site" description="Acyl-ester intermediate; for transpeptidase activity" evidence="24">
    <location>
        <position position="496"/>
    </location>
</feature>
<accession>A0A2P1PP21</accession>
<dbReference type="Proteomes" id="UP000241074">
    <property type="component" value="Chromosome"/>
</dbReference>
<gene>
    <name evidence="29" type="primary">mrcB</name>
    <name evidence="29" type="ORF">C7S18_04955</name>
</gene>
<dbReference type="GO" id="GO:0009002">
    <property type="term" value="F:serine-type D-Ala-D-Ala carboxypeptidase activity"/>
    <property type="evidence" value="ECO:0007669"/>
    <property type="project" value="UniProtKB-EC"/>
</dbReference>
<keyword evidence="10 23" id="KW-0328">Glycosyltransferase</keyword>
<dbReference type="NCBIfam" id="TIGR02071">
    <property type="entry name" value="PBP_1b"/>
    <property type="match status" value="1"/>
</dbReference>